<dbReference type="EMBL" id="AVOT02099051">
    <property type="protein sequence ID" value="MBW0576738.1"/>
    <property type="molecule type" value="Genomic_DNA"/>
</dbReference>
<dbReference type="InterPro" id="IPR016197">
    <property type="entry name" value="Chromo-like_dom_sf"/>
</dbReference>
<sequence>MYVSYHQDNWNTWLPVAEFAYNNSDHYSTKQSPFFPVCGRDPHFDSVHITQDTPAGKLSTKMQSVQQDVKRALEVSINRFKRYADNSRASSPVFNPGDMKVSTHANHLKLPSQWKSIHPVFHISLLEPFKTSTMPNWHQEPPPPITIGEEEEWEVSQVLDSKLKRRKLWYLVEWKGFSQDPERSTWELAKSLKNCPDLVNNFHSLYPDKPGPNSSKA</sequence>
<dbReference type="PANTHER" id="PTHR22812">
    <property type="entry name" value="CHROMOBOX PROTEIN"/>
    <property type="match status" value="1"/>
</dbReference>
<evidence type="ECO:0000259" key="3">
    <source>
        <dbReference type="PROSITE" id="PS50013"/>
    </source>
</evidence>
<dbReference type="GO" id="GO:0003676">
    <property type="term" value="F:nucleic acid binding"/>
    <property type="evidence" value="ECO:0007669"/>
    <property type="project" value="InterPro"/>
</dbReference>
<dbReference type="Gene3D" id="2.40.50.40">
    <property type="match status" value="1"/>
</dbReference>
<dbReference type="SUPFAM" id="SSF54160">
    <property type="entry name" value="Chromo domain-like"/>
    <property type="match status" value="1"/>
</dbReference>
<name>A0A9Q3PWJ6_9BASI</name>
<protein>
    <recommendedName>
        <fullName evidence="3">Chromo domain-containing protein</fullName>
    </recommendedName>
</protein>
<reference evidence="4" key="1">
    <citation type="submission" date="2021-03" db="EMBL/GenBank/DDBJ databases">
        <title>Draft genome sequence of rust myrtle Austropuccinia psidii MF-1, a brazilian biotype.</title>
        <authorList>
            <person name="Quecine M.C."/>
            <person name="Pachon D.M.R."/>
            <person name="Bonatelli M.L."/>
            <person name="Correr F.H."/>
            <person name="Franceschini L.M."/>
            <person name="Leite T.F."/>
            <person name="Margarido G.R.A."/>
            <person name="Almeida C.A."/>
            <person name="Ferrarezi J.A."/>
            <person name="Labate C.A."/>
        </authorList>
    </citation>
    <scope>NUCLEOTIDE SEQUENCE</scope>
    <source>
        <strain evidence="4">MF-1</strain>
    </source>
</reference>
<evidence type="ECO:0000256" key="1">
    <source>
        <dbReference type="ARBA" id="ARBA00004123"/>
    </source>
</evidence>
<evidence type="ECO:0000256" key="2">
    <source>
        <dbReference type="ARBA" id="ARBA00023242"/>
    </source>
</evidence>
<dbReference type="GO" id="GO:0005634">
    <property type="term" value="C:nucleus"/>
    <property type="evidence" value="ECO:0007669"/>
    <property type="project" value="UniProtKB-SubCell"/>
</dbReference>
<evidence type="ECO:0000313" key="5">
    <source>
        <dbReference type="Proteomes" id="UP000765509"/>
    </source>
</evidence>
<dbReference type="GO" id="GO:0006338">
    <property type="term" value="P:chromatin remodeling"/>
    <property type="evidence" value="ECO:0007669"/>
    <property type="project" value="UniProtKB-ARBA"/>
</dbReference>
<gene>
    <name evidence="4" type="ORF">O181_116453</name>
</gene>
<dbReference type="AlphaFoldDB" id="A0A9Q3PWJ6"/>
<dbReference type="InterPro" id="IPR051219">
    <property type="entry name" value="Heterochromatin_chromo-domain"/>
</dbReference>
<dbReference type="InterPro" id="IPR036397">
    <property type="entry name" value="RNaseH_sf"/>
</dbReference>
<comment type="caution">
    <text evidence="4">The sequence shown here is derived from an EMBL/GenBank/DDBJ whole genome shotgun (WGS) entry which is preliminary data.</text>
</comment>
<dbReference type="CDD" id="cd00024">
    <property type="entry name" value="CD_CSD"/>
    <property type="match status" value="1"/>
</dbReference>
<dbReference type="PROSITE" id="PS50013">
    <property type="entry name" value="CHROMO_2"/>
    <property type="match status" value="1"/>
</dbReference>
<proteinExistence type="predicted"/>
<dbReference type="InterPro" id="IPR023780">
    <property type="entry name" value="Chromo_domain"/>
</dbReference>
<dbReference type="InterPro" id="IPR000953">
    <property type="entry name" value="Chromo/chromo_shadow_dom"/>
</dbReference>
<dbReference type="OrthoDB" id="2273864at2759"/>
<dbReference type="Pfam" id="PF00385">
    <property type="entry name" value="Chromo"/>
    <property type="match status" value="1"/>
</dbReference>
<keyword evidence="5" id="KW-1185">Reference proteome</keyword>
<dbReference type="Proteomes" id="UP000765509">
    <property type="component" value="Unassembled WGS sequence"/>
</dbReference>
<accession>A0A9Q3PWJ6</accession>
<keyword evidence="2" id="KW-0539">Nucleus</keyword>
<comment type="subcellular location">
    <subcellularLocation>
        <location evidence="1">Nucleus</location>
    </subcellularLocation>
</comment>
<dbReference type="Gene3D" id="3.30.420.10">
    <property type="entry name" value="Ribonuclease H-like superfamily/Ribonuclease H"/>
    <property type="match status" value="1"/>
</dbReference>
<organism evidence="4 5">
    <name type="scientific">Austropuccinia psidii MF-1</name>
    <dbReference type="NCBI Taxonomy" id="1389203"/>
    <lineage>
        <taxon>Eukaryota</taxon>
        <taxon>Fungi</taxon>
        <taxon>Dikarya</taxon>
        <taxon>Basidiomycota</taxon>
        <taxon>Pucciniomycotina</taxon>
        <taxon>Pucciniomycetes</taxon>
        <taxon>Pucciniales</taxon>
        <taxon>Sphaerophragmiaceae</taxon>
        <taxon>Austropuccinia</taxon>
    </lineage>
</organism>
<feature type="domain" description="Chromo" evidence="3">
    <location>
        <begin position="153"/>
        <end position="214"/>
    </location>
</feature>
<evidence type="ECO:0000313" key="4">
    <source>
        <dbReference type="EMBL" id="MBW0576738.1"/>
    </source>
</evidence>